<dbReference type="FunFam" id="3.40.50.2300:FF:000001">
    <property type="entry name" value="DNA-binding response regulator PhoB"/>
    <property type="match status" value="1"/>
</dbReference>
<evidence type="ECO:0000313" key="12">
    <source>
        <dbReference type="EMBL" id="AXJ02039.1"/>
    </source>
</evidence>
<dbReference type="PROSITE" id="PS50110">
    <property type="entry name" value="RESPONSE_REGULATORY"/>
    <property type="match status" value="1"/>
</dbReference>
<dbReference type="KEGG" id="cprv:CYPRO_2801"/>
<dbReference type="GO" id="GO:0006355">
    <property type="term" value="P:regulation of DNA-templated transcription"/>
    <property type="evidence" value="ECO:0007669"/>
    <property type="project" value="InterPro"/>
</dbReference>
<dbReference type="Gene3D" id="1.10.10.10">
    <property type="entry name" value="Winged helix-like DNA-binding domain superfamily/Winged helix DNA-binding domain"/>
    <property type="match status" value="1"/>
</dbReference>
<dbReference type="Proteomes" id="UP000254808">
    <property type="component" value="Chromosome"/>
</dbReference>
<sequence length="225" mass="25974">MPKQTILVVDDEEDLLEFISYSLRKEGYDVLTTDKGETGIKMAGENRPDLILLDIMMPGMNGIEVCRVIKQNQDLRHIPVVFLTAKMDEKIEVQGLDLGADDYLPKPISTSKLKSRIKAVLRRYRNADKPDAVLSVHELLIDRDRYVVTIGDTEHQLPKKEFELLYYLASRKGKVLDRQTLLNEVWGNNIYVIDRTVDVHIRKIREKIGEAYIETVKGVGYRFRQ</sequence>
<dbReference type="Pfam" id="PF00072">
    <property type="entry name" value="Response_reg"/>
    <property type="match status" value="1"/>
</dbReference>
<keyword evidence="3" id="KW-0902">Two-component regulatory system</keyword>
<dbReference type="InterPro" id="IPR036388">
    <property type="entry name" value="WH-like_DNA-bd_sf"/>
</dbReference>
<dbReference type="RefSeq" id="WP_114985173.1">
    <property type="nucleotide sequence ID" value="NZ_CP027806.1"/>
</dbReference>
<dbReference type="GO" id="GO:0000976">
    <property type="term" value="F:transcription cis-regulatory region binding"/>
    <property type="evidence" value="ECO:0007669"/>
    <property type="project" value="TreeGrafter"/>
</dbReference>
<protein>
    <recommendedName>
        <fullName evidence="1">Phosphate regulon transcriptional regulatory protein PhoB</fullName>
    </recommendedName>
</protein>
<dbReference type="GO" id="GO:0032993">
    <property type="term" value="C:protein-DNA complex"/>
    <property type="evidence" value="ECO:0007669"/>
    <property type="project" value="TreeGrafter"/>
</dbReference>
<dbReference type="InterPro" id="IPR001789">
    <property type="entry name" value="Sig_transdc_resp-reg_receiver"/>
</dbReference>
<keyword evidence="5 9" id="KW-0238">DNA-binding</keyword>
<dbReference type="InterPro" id="IPR001867">
    <property type="entry name" value="OmpR/PhoB-type_DNA-bd"/>
</dbReference>
<dbReference type="PROSITE" id="PS51755">
    <property type="entry name" value="OMPR_PHOB"/>
    <property type="match status" value="1"/>
</dbReference>
<evidence type="ECO:0000259" key="11">
    <source>
        <dbReference type="PROSITE" id="PS51755"/>
    </source>
</evidence>
<gene>
    <name evidence="12" type="ORF">CYPRO_2801</name>
</gene>
<evidence type="ECO:0000256" key="9">
    <source>
        <dbReference type="PROSITE-ProRule" id="PRU01091"/>
    </source>
</evidence>
<reference evidence="12 13" key="1">
    <citation type="submission" date="2018-03" db="EMBL/GenBank/DDBJ databases">
        <title>Phenotypic and genomic properties of Cyclonatronum proteinivorum gen. nov., sp. nov., a haloalkaliphilic bacteroidete from soda lakes possessing Na+-translocating rhodopsin.</title>
        <authorList>
            <person name="Toshchakov S.V."/>
            <person name="Korzhenkov A."/>
            <person name="Samarov N.I."/>
            <person name="Kublanov I.V."/>
            <person name="Muntyan M.S."/>
            <person name="Sorokin D.Y."/>
        </authorList>
    </citation>
    <scope>NUCLEOTIDE SEQUENCE [LARGE SCALE GENOMIC DNA]</scope>
    <source>
        <strain evidence="12 13">Omega</strain>
    </source>
</reference>
<keyword evidence="13" id="KW-1185">Reference proteome</keyword>
<keyword evidence="2 8" id="KW-0597">Phosphoprotein</keyword>
<evidence type="ECO:0000256" key="6">
    <source>
        <dbReference type="ARBA" id="ARBA00023163"/>
    </source>
</evidence>
<dbReference type="OrthoDB" id="9790442at2"/>
<dbReference type="InterPro" id="IPR011006">
    <property type="entry name" value="CheY-like_superfamily"/>
</dbReference>
<dbReference type="GO" id="GO:0005829">
    <property type="term" value="C:cytosol"/>
    <property type="evidence" value="ECO:0007669"/>
    <property type="project" value="TreeGrafter"/>
</dbReference>
<dbReference type="PANTHER" id="PTHR48111:SF40">
    <property type="entry name" value="PHOSPHATE REGULON TRANSCRIPTIONAL REGULATORY PROTEIN PHOB"/>
    <property type="match status" value="1"/>
</dbReference>
<keyword evidence="6" id="KW-0804">Transcription</keyword>
<dbReference type="Gene3D" id="3.40.50.2300">
    <property type="match status" value="1"/>
</dbReference>
<feature type="modified residue" description="4-aspartylphosphate" evidence="8">
    <location>
        <position position="54"/>
    </location>
</feature>
<comment type="function">
    <text evidence="7">This protein is a positive regulator for the phosphate regulon. Transcription of this operon is positively regulated by PhoB and PhoR when phosphate is limited.</text>
</comment>
<evidence type="ECO:0000256" key="1">
    <source>
        <dbReference type="ARBA" id="ARBA00013332"/>
    </source>
</evidence>
<dbReference type="InterPro" id="IPR039420">
    <property type="entry name" value="WalR-like"/>
</dbReference>
<organism evidence="12 13">
    <name type="scientific">Cyclonatronum proteinivorum</name>
    <dbReference type="NCBI Taxonomy" id="1457365"/>
    <lineage>
        <taxon>Bacteria</taxon>
        <taxon>Pseudomonadati</taxon>
        <taxon>Balneolota</taxon>
        <taxon>Balneolia</taxon>
        <taxon>Balneolales</taxon>
        <taxon>Cyclonatronaceae</taxon>
        <taxon>Cyclonatronum</taxon>
    </lineage>
</organism>
<dbReference type="Pfam" id="PF00486">
    <property type="entry name" value="Trans_reg_C"/>
    <property type="match status" value="1"/>
</dbReference>
<evidence type="ECO:0000256" key="3">
    <source>
        <dbReference type="ARBA" id="ARBA00023012"/>
    </source>
</evidence>
<feature type="domain" description="Response regulatory" evidence="10">
    <location>
        <begin position="5"/>
        <end position="121"/>
    </location>
</feature>
<dbReference type="SUPFAM" id="SSF52172">
    <property type="entry name" value="CheY-like"/>
    <property type="match status" value="1"/>
</dbReference>
<evidence type="ECO:0000259" key="10">
    <source>
        <dbReference type="PROSITE" id="PS50110"/>
    </source>
</evidence>
<dbReference type="EMBL" id="CP027806">
    <property type="protein sequence ID" value="AXJ02039.1"/>
    <property type="molecule type" value="Genomic_DNA"/>
</dbReference>
<evidence type="ECO:0000256" key="4">
    <source>
        <dbReference type="ARBA" id="ARBA00023015"/>
    </source>
</evidence>
<name>A0A345UNI7_9BACT</name>
<dbReference type="PANTHER" id="PTHR48111">
    <property type="entry name" value="REGULATOR OF RPOS"/>
    <property type="match status" value="1"/>
</dbReference>
<feature type="DNA-binding region" description="OmpR/PhoB-type" evidence="9">
    <location>
        <begin position="131"/>
        <end position="225"/>
    </location>
</feature>
<feature type="domain" description="OmpR/PhoB-type" evidence="11">
    <location>
        <begin position="131"/>
        <end position="225"/>
    </location>
</feature>
<evidence type="ECO:0000313" key="13">
    <source>
        <dbReference type="Proteomes" id="UP000254808"/>
    </source>
</evidence>
<dbReference type="FunFam" id="1.10.10.10:FF:000018">
    <property type="entry name" value="DNA-binding response regulator ResD"/>
    <property type="match status" value="1"/>
</dbReference>
<dbReference type="GO" id="GO:0000156">
    <property type="term" value="F:phosphorelay response regulator activity"/>
    <property type="evidence" value="ECO:0007669"/>
    <property type="project" value="TreeGrafter"/>
</dbReference>
<evidence type="ECO:0000256" key="7">
    <source>
        <dbReference type="ARBA" id="ARBA00024735"/>
    </source>
</evidence>
<dbReference type="AlphaFoldDB" id="A0A345UNI7"/>
<dbReference type="SMART" id="SM00862">
    <property type="entry name" value="Trans_reg_C"/>
    <property type="match status" value="1"/>
</dbReference>
<keyword evidence="4" id="KW-0805">Transcription regulation</keyword>
<evidence type="ECO:0000256" key="8">
    <source>
        <dbReference type="PROSITE-ProRule" id="PRU00169"/>
    </source>
</evidence>
<proteinExistence type="predicted"/>
<dbReference type="CDD" id="cd00383">
    <property type="entry name" value="trans_reg_C"/>
    <property type="match status" value="1"/>
</dbReference>
<evidence type="ECO:0000256" key="5">
    <source>
        <dbReference type="ARBA" id="ARBA00023125"/>
    </source>
</evidence>
<accession>A0A345UNI7</accession>
<evidence type="ECO:0000256" key="2">
    <source>
        <dbReference type="ARBA" id="ARBA00022553"/>
    </source>
</evidence>
<dbReference type="SMART" id="SM00448">
    <property type="entry name" value="REC"/>
    <property type="match status" value="1"/>
</dbReference>